<keyword evidence="5" id="KW-1185">Reference proteome</keyword>
<reference evidence="4 5" key="1">
    <citation type="submission" date="2024-08" db="EMBL/GenBank/DDBJ databases">
        <title>Gnathostoma spinigerum genome.</title>
        <authorList>
            <person name="Gonzalez-Bertolin B."/>
            <person name="Monzon S."/>
            <person name="Zaballos A."/>
            <person name="Jimenez P."/>
            <person name="Dekumyoy P."/>
            <person name="Varona S."/>
            <person name="Cuesta I."/>
            <person name="Sumanam S."/>
            <person name="Adisakwattana P."/>
            <person name="Gasser R.B."/>
            <person name="Hernandez-Gonzalez A."/>
            <person name="Young N.D."/>
            <person name="Perteguer M.J."/>
        </authorList>
    </citation>
    <scope>NUCLEOTIDE SEQUENCE [LARGE SCALE GENOMIC DNA]</scope>
    <source>
        <strain evidence="4">AL3</strain>
        <tissue evidence="4">Liver</tissue>
    </source>
</reference>
<feature type="domain" description="KNTC1 third ARM-repeats" evidence="2">
    <location>
        <begin position="1290"/>
        <end position="1488"/>
    </location>
</feature>
<gene>
    <name evidence="4" type="ORF">AB6A40_002262</name>
</gene>
<evidence type="ECO:0000313" key="4">
    <source>
        <dbReference type="EMBL" id="MFH4975553.1"/>
    </source>
</evidence>
<dbReference type="InterPro" id="IPR055405">
    <property type="entry name" value="ARM_KNTC1_3rd"/>
</dbReference>
<dbReference type="InterPro" id="IPR052802">
    <property type="entry name" value="KNTC1"/>
</dbReference>
<dbReference type="Proteomes" id="UP001608902">
    <property type="component" value="Unassembled WGS sequence"/>
</dbReference>
<evidence type="ECO:0000313" key="5">
    <source>
        <dbReference type="Proteomes" id="UP001608902"/>
    </source>
</evidence>
<evidence type="ECO:0000259" key="3">
    <source>
        <dbReference type="Pfam" id="PF24520"/>
    </source>
</evidence>
<evidence type="ECO:0000259" key="1">
    <source>
        <dbReference type="Pfam" id="PF10493"/>
    </source>
</evidence>
<accession>A0ABD6EF79</accession>
<dbReference type="InterPro" id="IPR055403">
    <property type="entry name" value="ARM_KNTC1_1st"/>
</dbReference>
<comment type="caution">
    <text evidence="4">The sequence shown here is derived from an EMBL/GenBank/DDBJ whole genome shotgun (WGS) entry which is preliminary data.</text>
</comment>
<name>A0ABD6EF79_9BILA</name>
<dbReference type="PANTHER" id="PTHR15688">
    <property type="entry name" value="KINETOCHORE-ASSOCIATED PROTEIN 1"/>
    <property type="match status" value="1"/>
</dbReference>
<dbReference type="PANTHER" id="PTHR15688:SF1">
    <property type="entry name" value="KINETOCHORE-ASSOCIATED PROTEIN 1"/>
    <property type="match status" value="1"/>
</dbReference>
<feature type="domain" description="KNTC1 first ARM-repeats" evidence="3">
    <location>
        <begin position="385"/>
        <end position="628"/>
    </location>
</feature>
<evidence type="ECO:0000259" key="2">
    <source>
        <dbReference type="Pfam" id="PF24515"/>
    </source>
</evidence>
<protein>
    <recommendedName>
        <fullName evidence="6">RZZ complex subunit KNTC1/ROD C-terminal domain-containing protein</fullName>
    </recommendedName>
</protein>
<dbReference type="InterPro" id="IPR019527">
    <property type="entry name" value="RZZ-complex_KNTC1/ROD_C"/>
</dbReference>
<dbReference type="SUPFAM" id="SSF50978">
    <property type="entry name" value="WD40 repeat-like"/>
    <property type="match status" value="1"/>
</dbReference>
<sequence length="2066" mass="234934">MRFHEVNADFGNEETCYFGARKEFRAPTNLYEVHTFAVINGDEEVVVERMDPPKVHSACDGIRLAVAIGEDVSLFKFEFGATFEVTLHIENDTTVRALDWLPDTDLLLTLLSNGKLAVISETMQSVACKMEVFSGEVSESALVSCALMGDDCCVLIMDKTCGCATLRLDNFGSVYSTHYKKKNFGPMLELLNGVNMEYPESDIVIGETVFVPEIGFHLVVPQNDSPTLVSLSGECFPIFTGISFLRAKKFGSSQMILVSRNGHVIILETTDFTCVHQMHINEIKSEENEVVDFTVVSESEKGLSSANLVLLVATDHGREIQVRSLTSLEVVYSLNIGDSSTLVPNITIEEGNILFVEPSSFTPGVHGSIRLRLLSECLPESRLERLLKREHFEEAEAFAIRFKLDVQKVYTSYGCYLIDQLRNDSSAEVNIDRFMQCMDKVVDQNWVIEMCISGAIICSKFDWILKLLRYSESKKSTDEETQCRLMRLRYNLATFRMLTSPDQASYDDDSAWREFVGDESWVALFLRFCEDGYFAKARLLWSRYRMVVEDWITEDVSNFQRVLDVMDRDLLEKPDSVWSVLELIEHDVLPAALKVDPETVVIVSASWFRELGNMCESRYPAEFPDNALKIASTLERVAKNMISHAVYPFEQKEVSLILSIIRVDSEDIAEPMGALNSYVDSLRQMARLKSVYGCQLSLSTYLSHTPLSICFLLIELALNSSPSHLKENLEECSIRYMKEHHMDPDRTFYRYILNTASKSMGNISNLNPWDDRCLQIADCIECPSLQCEAVIGIANRAYPPWSSRLKRAIELLLRNSSLDAFMRQKLQYQCNLADLRALCMKYVIDLDRIEAIIDIPKHFTMVLVSVFRLDSIEPLAENRLSDALRMLETAQKLKSGLVSQDECIYRFCQYLILTVPSDSDLACFTALVHCLESLSSKRRTYVIDRLLSWIIVSMASTITESERPARLTMLNAAQCLLLRFTNMNAEYAEMSNKLRTLRNLQENFGLTVSYDQLNDKDWQMKQLEDYFVTEQSAGRGFRNWSKILGFSGALLIDIESLSCAAIDFAMRTNQPNSALFVAESGLLQVDHPSQKFLRKIIECSRFVLWSLPDIAGSDERLGLVVELVEILGSILKLVTRDVNLDSSDMAAALKMLTFVHMFSSLLSQCIVDEREESSSDNKETKSSTEAISSIYGLNPRDGCYRYKSDGALFSKTDAVQSIASVARSVVPDPPVPPEKVDEFNEGMRGAWMMLFEFLNINAQPLLEVDCRSFASTLPCFVDNEAYIGGDLCQCVRSLIERIIVQHPCDILQAVTVLRTINIDQMKEVLLRLRTWAASRKAPQTMLNLIRICQVLFTQCFDSTTAVTMNSQLQNAYALNYWTKLLGKHGVAVQADAKPKALIDEFMKKEIPVDLIVRYCRDFSMDENGILLKFAIQMAIRGSNKGDPDIAKTMLARASSAFEAIDASEDLFDRLYQTLTTVCPYNYDMIKLLILQMCKHGHIEQSERRSSFVSQATSVIDFLHLMQRKNNPTKNELRWYEERQKCLLKLEELRSDESSLLRSSEPVTDQDILVDSQIEVPDFAQDTSNICMVSLPERAKTCLPFHPFLFESRKDILNIVLPIIYGELSLVNVEAWQQFSRSTPVLEISKSELLSNAVLLAVKKHRRHDSDITDEERAIIHRLLYNAAHRKGVIRALGSGFRHIPLCKAKITFLQMAEEVATQWLDPAETNLPSKVNEEERETIDFYLKSLRPILRSCRIEYILQKANLVNRETVELLTSPDQLIRYLYANAVNWDDSSDKKMKLEIIRTIAEVCELDLNSIHQELIIQWLPARGGSMISFNPDETVTEILAAPGNDVVHSTEDVVYTVPYLDDQTSRVVHLLHLRDKKENAFHLLSILNQSSSSVCNDTKLRTVCCLLRLLTKNEMTEYLNNDIDAIGSVMLKLLYARLLDVCHVDIPINTFLSQDKVTLIKSLQSNAYRQSVQMSRLLAAMMIEHEVIDKSLASSLAMNLQMGHDREMLFKLLMFCASNPHLSNLKNMPALWKRVMEWTWNEICNCFIIHLYSWSHLIT</sequence>
<dbReference type="Pfam" id="PF24515">
    <property type="entry name" value="ARM_KNTC1_3rd"/>
    <property type="match status" value="1"/>
</dbReference>
<organism evidence="4 5">
    <name type="scientific">Gnathostoma spinigerum</name>
    <dbReference type="NCBI Taxonomy" id="75299"/>
    <lineage>
        <taxon>Eukaryota</taxon>
        <taxon>Metazoa</taxon>
        <taxon>Ecdysozoa</taxon>
        <taxon>Nematoda</taxon>
        <taxon>Chromadorea</taxon>
        <taxon>Rhabditida</taxon>
        <taxon>Spirurina</taxon>
        <taxon>Gnathostomatomorpha</taxon>
        <taxon>Gnathostomatoidea</taxon>
        <taxon>Gnathostomatidae</taxon>
        <taxon>Gnathostoma</taxon>
    </lineage>
</organism>
<evidence type="ECO:0008006" key="6">
    <source>
        <dbReference type="Google" id="ProtNLM"/>
    </source>
</evidence>
<dbReference type="InterPro" id="IPR036322">
    <property type="entry name" value="WD40_repeat_dom_sf"/>
</dbReference>
<dbReference type="Pfam" id="PF24520">
    <property type="entry name" value="ARM_KNTC1_1st"/>
    <property type="match status" value="1"/>
</dbReference>
<proteinExistence type="predicted"/>
<dbReference type="EMBL" id="JBGFUD010000969">
    <property type="protein sequence ID" value="MFH4975553.1"/>
    <property type="molecule type" value="Genomic_DNA"/>
</dbReference>
<feature type="domain" description="RZZ complex subunit KNTC1/ROD C-terminal" evidence="1">
    <location>
        <begin position="1589"/>
        <end position="2044"/>
    </location>
</feature>
<dbReference type="Pfam" id="PF10493">
    <property type="entry name" value="Rod_C"/>
    <property type="match status" value="1"/>
</dbReference>